<accession>A0A4R6TQP4</accession>
<dbReference type="Gene3D" id="3.40.1010.10">
    <property type="entry name" value="Cobalt-precorrin-4 Transmethylase, Domain 1"/>
    <property type="match status" value="1"/>
</dbReference>
<dbReference type="CDD" id="cd11529">
    <property type="entry name" value="NTP-PPase_MazG_Cterm"/>
    <property type="match status" value="1"/>
</dbReference>
<dbReference type="EMBL" id="SNYJ01000025">
    <property type="protein sequence ID" value="TDQ34222.1"/>
    <property type="molecule type" value="Genomic_DNA"/>
</dbReference>
<dbReference type="GO" id="GO:0046052">
    <property type="term" value="P:UTP catabolic process"/>
    <property type="evidence" value="ECO:0007669"/>
    <property type="project" value="TreeGrafter"/>
</dbReference>
<dbReference type="PANTHER" id="PTHR30522">
    <property type="entry name" value="NUCLEOSIDE TRIPHOSPHATE PYROPHOSPHOHYDROLASE"/>
    <property type="match status" value="1"/>
</dbReference>
<dbReference type="InterPro" id="IPR004518">
    <property type="entry name" value="MazG-like_dom"/>
</dbReference>
<dbReference type="Gene3D" id="1.10.287.1080">
    <property type="entry name" value="MazG-like"/>
    <property type="match status" value="2"/>
</dbReference>
<dbReference type="GO" id="GO:0032259">
    <property type="term" value="P:methylation"/>
    <property type="evidence" value="ECO:0007669"/>
    <property type="project" value="UniProtKB-KW"/>
</dbReference>
<reference evidence="3 4" key="1">
    <citation type="submission" date="2019-03" db="EMBL/GenBank/DDBJ databases">
        <title>Genomic Encyclopedia of Type Strains, Phase IV (KMG-IV): sequencing the most valuable type-strain genomes for metagenomic binning, comparative biology and taxonomic classification.</title>
        <authorList>
            <person name="Goeker M."/>
        </authorList>
    </citation>
    <scope>NUCLEOTIDE SEQUENCE [LARGE SCALE GENOMIC DNA]</scope>
    <source>
        <strain evidence="3 4">DSM 28697</strain>
    </source>
</reference>
<dbReference type="GO" id="GO:0046081">
    <property type="term" value="P:dUTP catabolic process"/>
    <property type="evidence" value="ECO:0007669"/>
    <property type="project" value="TreeGrafter"/>
</dbReference>
<dbReference type="InterPro" id="IPR048011">
    <property type="entry name" value="NTP-PPase_MazG-like_C"/>
</dbReference>
<dbReference type="Proteomes" id="UP000295632">
    <property type="component" value="Unassembled WGS sequence"/>
</dbReference>
<dbReference type="InterPro" id="IPR048015">
    <property type="entry name" value="NTP-PPase_MazG-like_N"/>
</dbReference>
<name>A0A4R6TQP4_9BACI</name>
<comment type="caution">
    <text evidence="3">The sequence shown here is derived from an EMBL/GenBank/DDBJ whole genome shotgun (WGS) entry which is preliminary data.</text>
</comment>
<dbReference type="GO" id="GO:0008168">
    <property type="term" value="F:methyltransferase activity"/>
    <property type="evidence" value="ECO:0007669"/>
    <property type="project" value="UniProtKB-KW"/>
</dbReference>
<evidence type="ECO:0000259" key="2">
    <source>
        <dbReference type="Pfam" id="PF03819"/>
    </source>
</evidence>
<evidence type="ECO:0000313" key="4">
    <source>
        <dbReference type="Proteomes" id="UP000295632"/>
    </source>
</evidence>
<protein>
    <submittedName>
        <fullName evidence="3">Tetrapyrrole methylase family protein/MazG family protein</fullName>
    </submittedName>
</protein>
<dbReference type="GO" id="GO:0006950">
    <property type="term" value="P:response to stress"/>
    <property type="evidence" value="ECO:0007669"/>
    <property type="project" value="UniProtKB-ARBA"/>
</dbReference>
<evidence type="ECO:0000259" key="1">
    <source>
        <dbReference type="Pfam" id="PF00590"/>
    </source>
</evidence>
<keyword evidence="4" id="KW-1185">Reference proteome</keyword>
<gene>
    <name evidence="3" type="ORF">EV213_12526</name>
</gene>
<dbReference type="GO" id="GO:0046061">
    <property type="term" value="P:dATP catabolic process"/>
    <property type="evidence" value="ECO:0007669"/>
    <property type="project" value="TreeGrafter"/>
</dbReference>
<dbReference type="GO" id="GO:0006203">
    <property type="term" value="P:dGTP catabolic process"/>
    <property type="evidence" value="ECO:0007669"/>
    <property type="project" value="TreeGrafter"/>
</dbReference>
<dbReference type="NCBIfam" id="NF007113">
    <property type="entry name" value="PRK09562.1"/>
    <property type="match status" value="1"/>
</dbReference>
<organism evidence="3 4">
    <name type="scientific">Aureibacillus halotolerans</name>
    <dbReference type="NCBI Taxonomy" id="1508390"/>
    <lineage>
        <taxon>Bacteria</taxon>
        <taxon>Bacillati</taxon>
        <taxon>Bacillota</taxon>
        <taxon>Bacilli</taxon>
        <taxon>Bacillales</taxon>
        <taxon>Bacillaceae</taxon>
        <taxon>Aureibacillus</taxon>
    </lineage>
</organism>
<dbReference type="InterPro" id="IPR035013">
    <property type="entry name" value="YabN_N"/>
</dbReference>
<dbReference type="FunFam" id="1.10.287.1080:FF:000001">
    <property type="entry name" value="Nucleoside triphosphate pyrophosphohydrolase"/>
    <property type="match status" value="1"/>
</dbReference>
<dbReference type="SUPFAM" id="SSF53790">
    <property type="entry name" value="Tetrapyrrole methylase"/>
    <property type="match status" value="1"/>
</dbReference>
<dbReference type="Pfam" id="PF00590">
    <property type="entry name" value="TP_methylase"/>
    <property type="match status" value="1"/>
</dbReference>
<dbReference type="RefSeq" id="WP_424923084.1">
    <property type="nucleotide sequence ID" value="NZ_SNYJ01000025.1"/>
</dbReference>
<dbReference type="GO" id="GO:0047429">
    <property type="term" value="F:nucleoside triphosphate diphosphatase activity"/>
    <property type="evidence" value="ECO:0007669"/>
    <property type="project" value="InterPro"/>
</dbReference>
<dbReference type="GO" id="GO:0046047">
    <property type="term" value="P:TTP catabolic process"/>
    <property type="evidence" value="ECO:0007669"/>
    <property type="project" value="TreeGrafter"/>
</dbReference>
<feature type="domain" description="NTP pyrophosphohydrolase MazG-like" evidence="2">
    <location>
        <begin position="254"/>
        <end position="327"/>
    </location>
</feature>
<dbReference type="PIRSF" id="PIRSF002845">
    <property type="entry name" value="Ttrprl_mtas_MazG"/>
    <property type="match status" value="1"/>
</dbReference>
<dbReference type="FunFam" id="1.10.287.1080:FF:000003">
    <property type="entry name" value="Nucleoside triphosphate pyrophosphohydrolase"/>
    <property type="match status" value="1"/>
</dbReference>
<dbReference type="NCBIfam" id="TIGR00444">
    <property type="entry name" value="mazG"/>
    <property type="match status" value="1"/>
</dbReference>
<proteinExistence type="predicted"/>
<dbReference type="InterPro" id="IPR011551">
    <property type="entry name" value="NTP_PyrPHydrolase_MazG"/>
</dbReference>
<keyword evidence="3" id="KW-0489">Methyltransferase</keyword>
<keyword evidence="3" id="KW-0808">Transferase</keyword>
<dbReference type="CDD" id="cd11528">
    <property type="entry name" value="NTP-PPase_MazG_Nterm"/>
    <property type="match status" value="1"/>
</dbReference>
<dbReference type="InterPro" id="IPR000878">
    <property type="entry name" value="4pyrrol_Mease"/>
</dbReference>
<dbReference type="Pfam" id="PF03819">
    <property type="entry name" value="MazG"/>
    <property type="match status" value="1"/>
</dbReference>
<sequence length="489" mass="56092">MKIRIAGLGAHDPSQMTIGVYETLLNAPALYMRTLQHPSATMIAEKRDTVYSFDEIYESADQFEEVYEAITARLLSEVKEKHDIVYAVPGHPLVAEASVKQLLEQGPLHNVQIEVIGGQSFLDSMFATLAIDPIDGFQLVDGMSFDWKSLDVQTHLFIMQVFNRFMASDVKLQLLEKWPPEAEVCVVTAAGSTEEVKAWVPLHELDHEDRFTDVTTLYLPPLNERTQRSRDFASLREIIATLRGPDGCPWDKKQTHASLKPFLLEETYEVWDAIDDEDDEHLADELGDILLQVLLHAQIGEDEGRFSLEDVVAALATKMIRRHPHVFGNEQNLTEEEIHSNWMRIKQEEKGELEHKTSRLDGIPAAASTLLQAYEIQKKAAKSGFDWDDAADVWKKVKEEIHELEEEFAGVEPSRREEEWGDTVFAFINIARHYNIQPEAALMKTVQKFNRRFRYIEQKVEGATKPFEEHTLDELDVYWEEAKKEEENK</sequence>
<dbReference type="CDD" id="cd11723">
    <property type="entry name" value="YabN_N_like"/>
    <property type="match status" value="1"/>
</dbReference>
<dbReference type="SUPFAM" id="SSF101386">
    <property type="entry name" value="all-alpha NTP pyrophosphatases"/>
    <property type="match status" value="2"/>
</dbReference>
<dbReference type="InterPro" id="IPR014777">
    <property type="entry name" value="4pyrrole_Mease_sub1"/>
</dbReference>
<dbReference type="InterPro" id="IPR035996">
    <property type="entry name" value="4pyrrol_Methylase_sf"/>
</dbReference>
<dbReference type="PANTHER" id="PTHR30522:SF0">
    <property type="entry name" value="NUCLEOSIDE TRIPHOSPHATE PYROPHOSPHOHYDROLASE"/>
    <property type="match status" value="1"/>
</dbReference>
<dbReference type="InterPro" id="IPR024180">
    <property type="entry name" value="Tetrapyrrole_Mease/MazG_pred"/>
</dbReference>
<feature type="domain" description="Tetrapyrrole methylase" evidence="1">
    <location>
        <begin position="3"/>
        <end position="204"/>
    </location>
</feature>
<evidence type="ECO:0000313" key="3">
    <source>
        <dbReference type="EMBL" id="TDQ34222.1"/>
    </source>
</evidence>
<dbReference type="AlphaFoldDB" id="A0A4R6TQP4"/>
<dbReference type="GO" id="GO:0046076">
    <property type="term" value="P:dTTP catabolic process"/>
    <property type="evidence" value="ECO:0007669"/>
    <property type="project" value="TreeGrafter"/>
</dbReference>